<dbReference type="AlphaFoldDB" id="A0A0C9YI76"/>
<dbReference type="Proteomes" id="UP000054018">
    <property type="component" value="Unassembled WGS sequence"/>
</dbReference>
<feature type="transmembrane region" description="Helical" evidence="1">
    <location>
        <begin position="37"/>
        <end position="63"/>
    </location>
</feature>
<protein>
    <submittedName>
        <fullName evidence="2">Uncharacterized protein</fullName>
    </submittedName>
</protein>
<keyword evidence="1" id="KW-0812">Transmembrane</keyword>
<accession>A0A0C9YI76</accession>
<keyword evidence="1" id="KW-1133">Transmembrane helix</keyword>
<proteinExistence type="predicted"/>
<feature type="transmembrane region" description="Helical" evidence="1">
    <location>
        <begin position="6"/>
        <end position="25"/>
    </location>
</feature>
<gene>
    <name evidence="2" type="ORF">PISMIDRAFT_677863</name>
</gene>
<keyword evidence="3" id="KW-1185">Reference proteome</keyword>
<evidence type="ECO:0000313" key="3">
    <source>
        <dbReference type="Proteomes" id="UP000054018"/>
    </source>
</evidence>
<reference evidence="3" key="2">
    <citation type="submission" date="2015-01" db="EMBL/GenBank/DDBJ databases">
        <title>Evolutionary Origins and Diversification of the Mycorrhizal Mutualists.</title>
        <authorList>
            <consortium name="DOE Joint Genome Institute"/>
            <consortium name="Mycorrhizal Genomics Consortium"/>
            <person name="Kohler A."/>
            <person name="Kuo A."/>
            <person name="Nagy L.G."/>
            <person name="Floudas D."/>
            <person name="Copeland A."/>
            <person name="Barry K.W."/>
            <person name="Cichocki N."/>
            <person name="Veneault-Fourrey C."/>
            <person name="LaButti K."/>
            <person name="Lindquist E.A."/>
            <person name="Lipzen A."/>
            <person name="Lundell T."/>
            <person name="Morin E."/>
            <person name="Murat C."/>
            <person name="Riley R."/>
            <person name="Ohm R."/>
            <person name="Sun H."/>
            <person name="Tunlid A."/>
            <person name="Henrissat B."/>
            <person name="Grigoriev I.V."/>
            <person name="Hibbett D.S."/>
            <person name="Martin F."/>
        </authorList>
    </citation>
    <scope>NUCLEOTIDE SEQUENCE [LARGE SCALE GENOMIC DNA]</scope>
    <source>
        <strain evidence="3">441</strain>
    </source>
</reference>
<reference evidence="2 3" key="1">
    <citation type="submission" date="2014-04" db="EMBL/GenBank/DDBJ databases">
        <authorList>
            <consortium name="DOE Joint Genome Institute"/>
            <person name="Kuo A."/>
            <person name="Kohler A."/>
            <person name="Costa M.D."/>
            <person name="Nagy L.G."/>
            <person name="Floudas D."/>
            <person name="Copeland A."/>
            <person name="Barry K.W."/>
            <person name="Cichocki N."/>
            <person name="Veneault-Fourrey C."/>
            <person name="LaButti K."/>
            <person name="Lindquist E.A."/>
            <person name="Lipzen A."/>
            <person name="Lundell T."/>
            <person name="Morin E."/>
            <person name="Murat C."/>
            <person name="Sun H."/>
            <person name="Tunlid A."/>
            <person name="Henrissat B."/>
            <person name="Grigoriev I.V."/>
            <person name="Hibbett D.S."/>
            <person name="Martin F."/>
            <person name="Nordberg H.P."/>
            <person name="Cantor M.N."/>
            <person name="Hua S.X."/>
        </authorList>
    </citation>
    <scope>NUCLEOTIDE SEQUENCE [LARGE SCALE GENOMIC DNA]</scope>
    <source>
        <strain evidence="2 3">441</strain>
    </source>
</reference>
<evidence type="ECO:0000256" key="1">
    <source>
        <dbReference type="SAM" id="Phobius"/>
    </source>
</evidence>
<keyword evidence="1" id="KW-0472">Membrane</keyword>
<dbReference type="EMBL" id="KN833713">
    <property type="protein sequence ID" value="KIK24770.1"/>
    <property type="molecule type" value="Genomic_DNA"/>
</dbReference>
<sequence length="106" mass="11457">MNWVPWVGGVAVIYIPGGLSAIITARIVGGSRCSTQLLVWVTGIWALTWLVTCTVSALAPIALVDYIWQSLREADSVRLSTTSPATNGLWPGTSSPWQYLDVSRLP</sequence>
<evidence type="ECO:0000313" key="2">
    <source>
        <dbReference type="EMBL" id="KIK24770.1"/>
    </source>
</evidence>
<dbReference type="HOGENOM" id="CLU_2224258_0_0_1"/>
<organism evidence="2 3">
    <name type="scientific">Pisolithus microcarpus 441</name>
    <dbReference type="NCBI Taxonomy" id="765257"/>
    <lineage>
        <taxon>Eukaryota</taxon>
        <taxon>Fungi</taxon>
        <taxon>Dikarya</taxon>
        <taxon>Basidiomycota</taxon>
        <taxon>Agaricomycotina</taxon>
        <taxon>Agaricomycetes</taxon>
        <taxon>Agaricomycetidae</taxon>
        <taxon>Boletales</taxon>
        <taxon>Sclerodermatineae</taxon>
        <taxon>Pisolithaceae</taxon>
        <taxon>Pisolithus</taxon>
    </lineage>
</organism>
<name>A0A0C9YI76_9AGAM</name>